<evidence type="ECO:0000256" key="6">
    <source>
        <dbReference type="RuleBase" id="RU367004"/>
    </source>
</evidence>
<protein>
    <recommendedName>
        <fullName evidence="6">Fucosyltransferase</fullName>
        <ecNumber evidence="6">2.4.1.-</ecNumber>
    </recommendedName>
</protein>
<keyword evidence="6" id="KW-0812">Transmembrane</keyword>
<comment type="function">
    <text evidence="6">May be involved in cell wall biosynthesis.</text>
</comment>
<comment type="subcellular location">
    <subcellularLocation>
        <location evidence="6">Golgi apparatus</location>
        <location evidence="6">Golgi stack membrane</location>
        <topology evidence="6">Single-pass type II membrane protein</topology>
    </subcellularLocation>
</comment>
<dbReference type="GO" id="GO:0071555">
    <property type="term" value="P:cell wall organization"/>
    <property type="evidence" value="ECO:0007669"/>
    <property type="project" value="UniProtKB-UniRule"/>
</dbReference>
<dbReference type="OrthoDB" id="428346at2759"/>
<dbReference type="PANTHER" id="PTHR31889">
    <property type="entry name" value="FUCOSYLTRANSFERASE 2-RELATED"/>
    <property type="match status" value="1"/>
</dbReference>
<keyword evidence="2 6" id="KW-0328">Glycosyltransferase</keyword>
<keyword evidence="6" id="KW-1133">Transmembrane helix</keyword>
<evidence type="ECO:0000313" key="9">
    <source>
        <dbReference type="Proteomes" id="UP000825935"/>
    </source>
</evidence>
<proteinExistence type="inferred from homology"/>
<keyword evidence="4" id="KW-0325">Glycoprotein</keyword>
<dbReference type="AlphaFoldDB" id="A0A8T2V1N8"/>
<keyword evidence="6" id="KW-0472">Membrane</keyword>
<sequence>MKRPISIQQQRDLSLSLSLSLSRMRFTTSKRSDRLRWLELTSTLLCGAVIASVFLLMGPYEQLKTVTSSIAFPQLPPWTSPHHQQYADKDDGSCSGANISALSSADEDSSIFPFTTINCKDLGVSDSQRLRYKPRADFGNASCRSKHEHPCYWKNLPLTGLSFITSLEAYEVYHARCTSSVNLTDLAITGDAPKGCRYLVWKSKDGMANQLLSLVSAYVYSLLTNRVMLIATDSHIEKYLCNPFPFSSWLIPPSFPEPQLRTGAMRVAEYVEEVAAKKLNNSYDSSNITIKHLQVYIICCDKRHDHPFFCPAAQRHIADINWIFYQSHEYTVPGFYLIPEFRRKLHKWFPTHDAFTHVARYLLHPQDHIWDQITKFYGLHMDGVAQLLGIQVRAWKGNYEPSISKQIERCIIEQMLIVKPLEVATYEKLDDATEGSMQVSSRKEQGRETSNSTEGPTAAPQKEKIDITVFVASLLSEYRDNLTSLYMKNDSTNNILRVHVVSASTEKKQRTGNARHDIAAITDIWMLSFMHDLVVTPYSTFGSVASGLAGIMPLLLDNYGQDKVEEAACTRNNVAGPCFLVYPRKQTCKLDPPGFDIQDPATIVPEVKFCKNDGGGLGVTSPFYIP</sequence>
<gene>
    <name evidence="8" type="ORF">KP509_04G072300</name>
</gene>
<dbReference type="GO" id="GO:0042546">
    <property type="term" value="P:cell wall biogenesis"/>
    <property type="evidence" value="ECO:0007669"/>
    <property type="project" value="InterPro"/>
</dbReference>
<feature type="transmembrane region" description="Helical" evidence="6">
    <location>
        <begin position="37"/>
        <end position="60"/>
    </location>
</feature>
<evidence type="ECO:0000256" key="2">
    <source>
        <dbReference type="ARBA" id="ARBA00022676"/>
    </source>
</evidence>
<evidence type="ECO:0000256" key="4">
    <source>
        <dbReference type="ARBA" id="ARBA00023180"/>
    </source>
</evidence>
<comment type="caution">
    <text evidence="8">The sequence shown here is derived from an EMBL/GenBank/DDBJ whole genome shotgun (WGS) entry which is preliminary data.</text>
</comment>
<keyword evidence="5 6" id="KW-0961">Cell wall biogenesis/degradation</keyword>
<organism evidence="8 9">
    <name type="scientific">Ceratopteris richardii</name>
    <name type="common">Triangle waterfern</name>
    <dbReference type="NCBI Taxonomy" id="49495"/>
    <lineage>
        <taxon>Eukaryota</taxon>
        <taxon>Viridiplantae</taxon>
        <taxon>Streptophyta</taxon>
        <taxon>Embryophyta</taxon>
        <taxon>Tracheophyta</taxon>
        <taxon>Polypodiopsida</taxon>
        <taxon>Polypodiidae</taxon>
        <taxon>Polypodiales</taxon>
        <taxon>Pteridineae</taxon>
        <taxon>Pteridaceae</taxon>
        <taxon>Parkerioideae</taxon>
        <taxon>Ceratopteris</taxon>
    </lineage>
</organism>
<dbReference type="EMBL" id="CM035409">
    <property type="protein sequence ID" value="KAH7439685.1"/>
    <property type="molecule type" value="Genomic_DNA"/>
</dbReference>
<keyword evidence="6" id="KW-0333">Golgi apparatus</keyword>
<evidence type="ECO:0000256" key="7">
    <source>
        <dbReference type="SAM" id="MobiDB-lite"/>
    </source>
</evidence>
<evidence type="ECO:0000256" key="5">
    <source>
        <dbReference type="ARBA" id="ARBA00023316"/>
    </source>
</evidence>
<dbReference type="GO" id="GO:0008107">
    <property type="term" value="F:galactoside 2-alpha-L-fucosyltransferase activity"/>
    <property type="evidence" value="ECO:0007669"/>
    <property type="project" value="InterPro"/>
</dbReference>
<keyword evidence="9" id="KW-1185">Reference proteome</keyword>
<evidence type="ECO:0000256" key="1">
    <source>
        <dbReference type="ARBA" id="ARBA00010481"/>
    </source>
</evidence>
<dbReference type="OMA" id="PANDNGW"/>
<dbReference type="GO" id="GO:0009969">
    <property type="term" value="P:xyloglucan biosynthetic process"/>
    <property type="evidence" value="ECO:0007669"/>
    <property type="project" value="TreeGrafter"/>
</dbReference>
<comment type="similarity">
    <text evidence="1 6">Belongs to the glycosyltransferase 37 family.</text>
</comment>
<name>A0A8T2V1N8_CERRI</name>
<dbReference type="EC" id="2.4.1.-" evidence="6"/>
<accession>A0A8T2V1N8</accession>
<dbReference type="GO" id="GO:0032580">
    <property type="term" value="C:Golgi cisterna membrane"/>
    <property type="evidence" value="ECO:0007669"/>
    <property type="project" value="UniProtKB-SubCell"/>
</dbReference>
<keyword evidence="3 6" id="KW-0808">Transferase</keyword>
<dbReference type="PANTHER" id="PTHR31889:SF74">
    <property type="entry name" value="GALACTOSIDE 2-ALPHA-L-FUCOSYLTRANSFERASE"/>
    <property type="match status" value="1"/>
</dbReference>
<dbReference type="Gene3D" id="3.40.50.11340">
    <property type="match status" value="1"/>
</dbReference>
<dbReference type="Proteomes" id="UP000825935">
    <property type="component" value="Chromosome 4"/>
</dbReference>
<feature type="region of interest" description="Disordered" evidence="7">
    <location>
        <begin position="434"/>
        <end position="460"/>
    </location>
</feature>
<reference evidence="8" key="1">
    <citation type="submission" date="2021-08" db="EMBL/GenBank/DDBJ databases">
        <title>WGS assembly of Ceratopteris richardii.</title>
        <authorList>
            <person name="Marchant D.B."/>
            <person name="Chen G."/>
            <person name="Jenkins J."/>
            <person name="Shu S."/>
            <person name="Leebens-Mack J."/>
            <person name="Grimwood J."/>
            <person name="Schmutz J."/>
            <person name="Soltis P."/>
            <person name="Soltis D."/>
            <person name="Chen Z.-H."/>
        </authorList>
    </citation>
    <scope>NUCLEOTIDE SEQUENCE</scope>
    <source>
        <strain evidence="8">Whitten #5841</strain>
        <tissue evidence="8">Leaf</tissue>
    </source>
</reference>
<dbReference type="Pfam" id="PF03254">
    <property type="entry name" value="XG_FTase"/>
    <property type="match status" value="1"/>
</dbReference>
<dbReference type="InterPro" id="IPR004938">
    <property type="entry name" value="XG_FTase"/>
</dbReference>
<evidence type="ECO:0000256" key="3">
    <source>
        <dbReference type="ARBA" id="ARBA00022679"/>
    </source>
</evidence>
<evidence type="ECO:0000313" key="8">
    <source>
        <dbReference type="EMBL" id="KAH7439685.1"/>
    </source>
</evidence>